<dbReference type="PANTHER" id="PTHR28567:SF3">
    <property type="entry name" value="PROTEIN FAM53A-LIKE ISOFORM X1"/>
    <property type="match status" value="1"/>
</dbReference>
<dbReference type="EMBL" id="VXIV02002877">
    <property type="protein sequence ID" value="KAF6022245.1"/>
    <property type="molecule type" value="Genomic_DNA"/>
</dbReference>
<dbReference type="GO" id="GO:0006606">
    <property type="term" value="P:protein import into nucleus"/>
    <property type="evidence" value="ECO:0007669"/>
    <property type="project" value="TreeGrafter"/>
</dbReference>
<keyword evidence="4" id="KW-1185">Reference proteome</keyword>
<evidence type="ECO:0000256" key="2">
    <source>
        <dbReference type="SAM" id="MobiDB-lite"/>
    </source>
</evidence>
<dbReference type="GO" id="GO:0005634">
    <property type="term" value="C:nucleus"/>
    <property type="evidence" value="ECO:0007669"/>
    <property type="project" value="TreeGrafter"/>
</dbReference>
<evidence type="ECO:0000256" key="1">
    <source>
        <dbReference type="ARBA" id="ARBA00010984"/>
    </source>
</evidence>
<dbReference type="PANTHER" id="PTHR28567">
    <property type="entry name" value="PROTEIN FAM53A-LIKE ISOFORM X1"/>
    <property type="match status" value="1"/>
</dbReference>
<dbReference type="InterPro" id="IPR029356">
    <property type="entry name" value="FAM53"/>
</dbReference>
<evidence type="ECO:0000313" key="3">
    <source>
        <dbReference type="EMBL" id="KAF6022245.1"/>
    </source>
</evidence>
<reference evidence="3" key="1">
    <citation type="submission" date="2020-06" db="EMBL/GenBank/DDBJ databases">
        <title>Draft genome of Bugula neritina, a colonial animal packing powerful symbionts and potential medicines.</title>
        <authorList>
            <person name="Rayko M."/>
        </authorList>
    </citation>
    <scope>NUCLEOTIDE SEQUENCE [LARGE SCALE GENOMIC DNA]</scope>
    <source>
        <strain evidence="3">Kwan_BN1</strain>
    </source>
</reference>
<sequence>MLTVQNITNQLQSQTLSESHTNFSSSSQDENAAKIRHHSEPHPPISLLSDSNKKVKIIAVGSGAPKQGVAVTSILLSSQPNDSVKDLDGACCNPPNKRQCRSMSIPNDGELHTRWLQTQARSRLHRPLALRPNSGGSRPKSHHLSHQVYKNAARGLPPTWPSLVSTDSSTPPESPRSRPSSASSGYFDSPLNSLNNLNKNRCESLQTLPSMGHSASGSGADSDSRPSLRGLSAISMPSVADSWLHSNLTQPLPLRCQSQPCVIHERRCGTKRRRCEDQRPSINFAKMTEMKFGKDHVRSDLTSRTASPLKIRSGRHGHIFPPDRVLQTIASSPQDVNYISSIASLNSQHNTPTTSIDSTLPGAHSLHHAMNDSDSGCSTTDDELCDITNKMVPTVQSKSHSCSHTGSQNRD</sequence>
<feature type="region of interest" description="Disordered" evidence="2">
    <location>
        <begin position="123"/>
        <end position="192"/>
    </location>
</feature>
<dbReference type="Proteomes" id="UP000593567">
    <property type="component" value="Unassembled WGS sequence"/>
</dbReference>
<accession>A0A7J7J8A6</accession>
<proteinExistence type="inferred from homology"/>
<comment type="similarity">
    <text evidence="1">Belongs to the FAM53 family.</text>
</comment>
<feature type="region of interest" description="Disordered" evidence="2">
    <location>
        <begin position="1"/>
        <end position="46"/>
    </location>
</feature>
<evidence type="ECO:0000313" key="4">
    <source>
        <dbReference type="Proteomes" id="UP000593567"/>
    </source>
</evidence>
<feature type="compositionally biased region" description="Polar residues" evidence="2">
    <location>
        <begin position="1"/>
        <end position="30"/>
    </location>
</feature>
<feature type="region of interest" description="Disordered" evidence="2">
    <location>
        <begin position="207"/>
        <end position="229"/>
    </location>
</feature>
<organism evidence="3 4">
    <name type="scientific">Bugula neritina</name>
    <name type="common">Brown bryozoan</name>
    <name type="synonym">Sertularia neritina</name>
    <dbReference type="NCBI Taxonomy" id="10212"/>
    <lineage>
        <taxon>Eukaryota</taxon>
        <taxon>Metazoa</taxon>
        <taxon>Spiralia</taxon>
        <taxon>Lophotrochozoa</taxon>
        <taxon>Bryozoa</taxon>
        <taxon>Gymnolaemata</taxon>
        <taxon>Cheilostomatida</taxon>
        <taxon>Flustrina</taxon>
        <taxon>Buguloidea</taxon>
        <taxon>Bugulidae</taxon>
        <taxon>Bugula</taxon>
    </lineage>
</organism>
<dbReference type="OrthoDB" id="10026856at2759"/>
<feature type="compositionally biased region" description="Low complexity" evidence="2">
    <location>
        <begin position="165"/>
        <end position="184"/>
    </location>
</feature>
<name>A0A7J7J8A6_BUGNE</name>
<comment type="caution">
    <text evidence="3">The sequence shown here is derived from an EMBL/GenBank/DDBJ whole genome shotgun (WGS) entry which is preliminary data.</text>
</comment>
<gene>
    <name evidence="3" type="ORF">EB796_019453</name>
</gene>
<dbReference type="AlphaFoldDB" id="A0A7J7J8A6"/>
<protein>
    <submittedName>
        <fullName evidence="3">Uncharacterized protein</fullName>
    </submittedName>
</protein>
<dbReference type="Pfam" id="PF15242">
    <property type="entry name" value="FAM53"/>
    <property type="match status" value="1"/>
</dbReference>